<evidence type="ECO:0000256" key="2">
    <source>
        <dbReference type="ARBA" id="ARBA00023015"/>
    </source>
</evidence>
<dbReference type="InterPro" id="IPR036864">
    <property type="entry name" value="Zn2-C6_fun-type_DNA-bd_sf"/>
</dbReference>
<sequence length="856" mass="95792">MDQNTSLDKLAHIANMSRELHELNRQIKEEKSPELSGSELVSEERSDIKLENLTKYRRLACTWCRQQKSKCDARQQYPNACSRCQTKGLACQLKPDFKRTSKKAKIALIEKEFAELKRNFIGPLTMGDIMKIAPTLATEGIALSVSPPPPFIRQMSPIYPHMGSTSPMPEIPIRPPTRGSTVSVQIPDSALICEEKSLDSVTLDPETIRQLFMEYVHHYHPILPVVDLAKGPERIYRLCPALFWVIMFVALRRYGESKSLLLQLSPLIKNILSEITISPITRYNPTEEDEPIMNASSVYSVQAFILYTLWPPLTSSLSADSSWNTIGVALFQAIRIGLHSSSQILEEDLKNQKPSLQNSMAQEHLRTWIICNIVSQNIATAFGFPAFVQFDSLRAQYADIPMSTRHNMEIAHFEDQVAKTLNLNSTTDTGLTHVNERLALIKVLMRQLDELEIKLTFEMVDEDGYRKFQYIVARIHLLTHYFLEATKLPLAELSKGLVRLYNAAMSLINHVEMCQAKNKDFMKYLPVVSILNIWQASCIIVKLANSPLKTVIDVDSGKQIYVTAISLVAKASILKHDIAYRASGIMRNMWQLFRSLDDKGLTSFSIKIRSRMAASVFFDCLSLLRDQVGMAKLNIKTDLRENSVEDDNEDGGDEEAVESEVEADAYSGDEGEVKGDEIESSEHRSAGSVSQKSTPGSSNSSKVRKKRSLSGLHDAESKARKIIRTIPLDPQPISASKRSSIFKVVNTSADTLPSVGNDTEDSRSMASPGNIKVTGGISAVVRQDITGSRMHSPRPIRRNGNGNGNGISRPVHDLSLDYNESPSHGVDNLELDIFDMNNDSLWKDVDSLMNDFGFHT</sequence>
<dbReference type="PROSITE" id="PS50048">
    <property type="entry name" value="ZN2_CY6_FUNGAL_2"/>
    <property type="match status" value="1"/>
</dbReference>
<reference evidence="9" key="1">
    <citation type="submission" date="2016-10" db="EMBL/GenBank/DDBJ databases">
        <authorList>
            <person name="Geijer C."/>
            <person name="Jareborg N."/>
            <person name="Dainat J."/>
        </authorList>
    </citation>
    <scope>NUCLEOTIDE SEQUENCE [LARGE SCALE GENOMIC DNA]</scope>
    <source>
        <strain evidence="9">PYCC 4715</strain>
    </source>
</reference>
<evidence type="ECO:0000256" key="6">
    <source>
        <dbReference type="SAM" id="MobiDB-lite"/>
    </source>
</evidence>
<dbReference type="GO" id="GO:0000976">
    <property type="term" value="F:transcription cis-regulatory region binding"/>
    <property type="evidence" value="ECO:0007669"/>
    <property type="project" value="TreeGrafter"/>
</dbReference>
<dbReference type="CDD" id="cd12148">
    <property type="entry name" value="fungal_TF_MHR"/>
    <property type="match status" value="1"/>
</dbReference>
<comment type="subcellular location">
    <subcellularLocation>
        <location evidence="1">Nucleus</location>
    </subcellularLocation>
</comment>
<dbReference type="AlphaFoldDB" id="A0A1L0BAK4"/>
<proteinExistence type="predicted"/>
<dbReference type="EMBL" id="LT635764">
    <property type="protein sequence ID" value="SGZ48684.1"/>
    <property type="molecule type" value="Genomic_DNA"/>
</dbReference>
<dbReference type="Gene3D" id="4.10.240.10">
    <property type="entry name" value="Zn(2)-C6 fungal-type DNA-binding domain"/>
    <property type="match status" value="1"/>
</dbReference>
<dbReference type="PANTHER" id="PTHR31845:SF21">
    <property type="entry name" value="REGULATORY PROTEIN LEU3"/>
    <property type="match status" value="1"/>
</dbReference>
<dbReference type="PANTHER" id="PTHR31845">
    <property type="entry name" value="FINGER DOMAIN PROTEIN, PUTATIVE-RELATED"/>
    <property type="match status" value="1"/>
</dbReference>
<dbReference type="SMART" id="SM00066">
    <property type="entry name" value="GAL4"/>
    <property type="match status" value="1"/>
</dbReference>
<feature type="region of interest" description="Disordered" evidence="6">
    <location>
        <begin position="789"/>
        <end position="812"/>
    </location>
</feature>
<feature type="compositionally biased region" description="Basic and acidic residues" evidence="6">
    <location>
        <begin position="671"/>
        <end position="685"/>
    </location>
</feature>
<protein>
    <submittedName>
        <fullName evidence="8">CIC11C00000003780</fullName>
    </submittedName>
</protein>
<gene>
    <name evidence="8" type="ORF">SAMEA4029009_CIC11G00000003780</name>
</gene>
<evidence type="ECO:0000313" key="8">
    <source>
        <dbReference type="EMBL" id="SGZ48684.1"/>
    </source>
</evidence>
<evidence type="ECO:0000313" key="9">
    <source>
        <dbReference type="Proteomes" id="UP000182259"/>
    </source>
</evidence>
<dbReference type="GO" id="GO:0008270">
    <property type="term" value="F:zinc ion binding"/>
    <property type="evidence" value="ECO:0007669"/>
    <property type="project" value="InterPro"/>
</dbReference>
<keyword evidence="4" id="KW-0804">Transcription</keyword>
<dbReference type="Proteomes" id="UP000182259">
    <property type="component" value="Chromosome I"/>
</dbReference>
<dbReference type="SUPFAM" id="SSF57701">
    <property type="entry name" value="Zn2/Cys6 DNA-binding domain"/>
    <property type="match status" value="1"/>
</dbReference>
<evidence type="ECO:0000256" key="3">
    <source>
        <dbReference type="ARBA" id="ARBA00023125"/>
    </source>
</evidence>
<organism evidence="8 9">
    <name type="scientific">Sungouiella intermedia</name>
    <dbReference type="NCBI Taxonomy" id="45354"/>
    <lineage>
        <taxon>Eukaryota</taxon>
        <taxon>Fungi</taxon>
        <taxon>Dikarya</taxon>
        <taxon>Ascomycota</taxon>
        <taxon>Saccharomycotina</taxon>
        <taxon>Pichiomycetes</taxon>
        <taxon>Metschnikowiaceae</taxon>
        <taxon>Sungouiella</taxon>
    </lineage>
</organism>
<dbReference type="Pfam" id="PF00172">
    <property type="entry name" value="Zn_clus"/>
    <property type="match status" value="1"/>
</dbReference>
<dbReference type="GO" id="GO:0000981">
    <property type="term" value="F:DNA-binding transcription factor activity, RNA polymerase II-specific"/>
    <property type="evidence" value="ECO:0007669"/>
    <property type="project" value="InterPro"/>
</dbReference>
<evidence type="ECO:0000256" key="5">
    <source>
        <dbReference type="ARBA" id="ARBA00023242"/>
    </source>
</evidence>
<feature type="region of interest" description="Disordered" evidence="6">
    <location>
        <begin position="641"/>
        <end position="716"/>
    </location>
</feature>
<dbReference type="PROSITE" id="PS00463">
    <property type="entry name" value="ZN2_CY6_FUNGAL_1"/>
    <property type="match status" value="1"/>
</dbReference>
<evidence type="ECO:0000256" key="4">
    <source>
        <dbReference type="ARBA" id="ARBA00023163"/>
    </source>
</evidence>
<keyword evidence="2" id="KW-0805">Transcription regulation</keyword>
<evidence type="ECO:0000259" key="7">
    <source>
        <dbReference type="PROSITE" id="PS50048"/>
    </source>
</evidence>
<accession>A0A1L0BAK4</accession>
<keyword evidence="5" id="KW-0539">Nucleus</keyword>
<feature type="region of interest" description="Disordered" evidence="6">
    <location>
        <begin position="753"/>
        <end position="772"/>
    </location>
</feature>
<keyword evidence="3" id="KW-0238">DNA-binding</keyword>
<evidence type="ECO:0000256" key="1">
    <source>
        <dbReference type="ARBA" id="ARBA00004123"/>
    </source>
</evidence>
<dbReference type="GO" id="GO:0005634">
    <property type="term" value="C:nucleus"/>
    <property type="evidence" value="ECO:0007669"/>
    <property type="project" value="UniProtKB-SubCell"/>
</dbReference>
<name>A0A1L0BAK4_9ASCO</name>
<feature type="domain" description="Zn(2)-C6 fungal-type" evidence="7">
    <location>
        <begin position="60"/>
        <end position="93"/>
    </location>
</feature>
<dbReference type="InterPro" id="IPR001138">
    <property type="entry name" value="Zn2Cys6_DnaBD"/>
</dbReference>
<feature type="compositionally biased region" description="Acidic residues" evidence="6">
    <location>
        <begin position="644"/>
        <end position="670"/>
    </location>
</feature>
<dbReference type="CDD" id="cd00067">
    <property type="entry name" value="GAL4"/>
    <property type="match status" value="1"/>
</dbReference>
<dbReference type="InterPro" id="IPR051089">
    <property type="entry name" value="prtT"/>
</dbReference>